<dbReference type="RefSeq" id="WP_154534059.1">
    <property type="nucleotide sequence ID" value="NZ_VUNG01000015.1"/>
</dbReference>
<keyword evidence="2" id="KW-0812">Transmembrane</keyword>
<dbReference type="InterPro" id="IPR008756">
    <property type="entry name" value="Peptidase_M56"/>
</dbReference>
<dbReference type="GO" id="GO:0055085">
    <property type="term" value="P:transmembrane transport"/>
    <property type="evidence" value="ECO:0007669"/>
    <property type="project" value="InterPro"/>
</dbReference>
<dbReference type="InterPro" id="IPR037066">
    <property type="entry name" value="Plug_dom_sf"/>
</dbReference>
<proteinExistence type="predicted"/>
<dbReference type="Pfam" id="PF05569">
    <property type="entry name" value="Peptidase_M56"/>
    <property type="match status" value="1"/>
</dbReference>
<keyword evidence="1" id="KW-0175">Coiled coil</keyword>
<dbReference type="AlphaFoldDB" id="A0A7K0KF38"/>
<dbReference type="InterPro" id="IPR051045">
    <property type="entry name" value="TonB-dependent_transducer"/>
</dbReference>
<dbReference type="PANTHER" id="PTHR33446">
    <property type="entry name" value="PROTEIN TONB-RELATED"/>
    <property type="match status" value="1"/>
</dbReference>
<feature type="transmembrane region" description="Helical" evidence="2">
    <location>
        <begin position="93"/>
        <end position="115"/>
    </location>
</feature>
<feature type="transmembrane region" description="Helical" evidence="2">
    <location>
        <begin position="6"/>
        <end position="25"/>
    </location>
</feature>
<dbReference type="Gene3D" id="3.30.1150.10">
    <property type="match status" value="1"/>
</dbReference>
<feature type="transmembrane region" description="Helical" evidence="2">
    <location>
        <begin position="37"/>
        <end position="56"/>
    </location>
</feature>
<keyword evidence="2" id="KW-1133">Transmembrane helix</keyword>
<dbReference type="CDD" id="cd07341">
    <property type="entry name" value="M56_BlaR1_MecR1_like"/>
    <property type="match status" value="1"/>
</dbReference>
<feature type="coiled-coil region" evidence="1">
    <location>
        <begin position="473"/>
        <end position="503"/>
    </location>
</feature>
<reference evidence="5 6" key="1">
    <citation type="submission" date="2019-08" db="EMBL/GenBank/DDBJ databases">
        <title>In-depth cultivation of the pig gut microbiome towards novel bacterial diversity and tailored functional studies.</title>
        <authorList>
            <person name="Wylensek D."/>
            <person name="Hitch T.C.A."/>
            <person name="Clavel T."/>
        </authorList>
    </citation>
    <scope>NUCLEOTIDE SEQUENCE [LARGE SCALE GENOMIC DNA]</scope>
    <source>
        <strain evidence="5 6">LKV-178-WT-2A</strain>
    </source>
</reference>
<evidence type="ECO:0000313" key="6">
    <source>
        <dbReference type="Proteomes" id="UP000438914"/>
    </source>
</evidence>
<dbReference type="SUPFAM" id="SSF74653">
    <property type="entry name" value="TolA/TonB C-terminal domain"/>
    <property type="match status" value="1"/>
</dbReference>
<organism evidence="5 6">
    <name type="scientific">Hallella mizrahii</name>
    <dbReference type="NCBI Taxonomy" id="2606637"/>
    <lineage>
        <taxon>Bacteria</taxon>
        <taxon>Pseudomonadati</taxon>
        <taxon>Bacteroidota</taxon>
        <taxon>Bacteroidia</taxon>
        <taxon>Bacteroidales</taxon>
        <taxon>Prevotellaceae</taxon>
        <taxon>Hallella</taxon>
    </lineage>
</organism>
<feature type="domain" description="TonB C-terminal" evidence="3">
    <location>
        <begin position="493"/>
        <end position="532"/>
    </location>
</feature>
<accession>A0A7K0KF38</accession>
<dbReference type="Proteomes" id="UP000438914">
    <property type="component" value="Unassembled WGS sequence"/>
</dbReference>
<protein>
    <submittedName>
        <fullName evidence="5">Uncharacterized protein</fullName>
    </submittedName>
</protein>
<evidence type="ECO:0000256" key="2">
    <source>
        <dbReference type="SAM" id="Phobius"/>
    </source>
</evidence>
<keyword evidence="2" id="KW-0472">Membrane</keyword>
<evidence type="ECO:0000313" key="5">
    <source>
        <dbReference type="EMBL" id="MST84474.1"/>
    </source>
</evidence>
<evidence type="ECO:0000256" key="1">
    <source>
        <dbReference type="SAM" id="Coils"/>
    </source>
</evidence>
<evidence type="ECO:0000259" key="4">
    <source>
        <dbReference type="Pfam" id="PF05569"/>
    </source>
</evidence>
<dbReference type="PANTHER" id="PTHR33446:SF2">
    <property type="entry name" value="PROTEIN TONB"/>
    <property type="match status" value="1"/>
</dbReference>
<dbReference type="Pfam" id="PF03544">
    <property type="entry name" value="TonB_C"/>
    <property type="match status" value="1"/>
</dbReference>
<dbReference type="GO" id="GO:0031992">
    <property type="term" value="F:energy transducer activity"/>
    <property type="evidence" value="ECO:0007669"/>
    <property type="project" value="TreeGrafter"/>
</dbReference>
<dbReference type="SUPFAM" id="SSF56935">
    <property type="entry name" value="Porins"/>
    <property type="match status" value="1"/>
</dbReference>
<dbReference type="EMBL" id="VUNG01000015">
    <property type="protein sequence ID" value="MST84474.1"/>
    <property type="molecule type" value="Genomic_DNA"/>
</dbReference>
<evidence type="ECO:0000259" key="3">
    <source>
        <dbReference type="Pfam" id="PF03544"/>
    </source>
</evidence>
<dbReference type="GO" id="GO:0098797">
    <property type="term" value="C:plasma membrane protein complex"/>
    <property type="evidence" value="ECO:0007669"/>
    <property type="project" value="TreeGrafter"/>
</dbReference>
<keyword evidence="6" id="KW-1185">Reference proteome</keyword>
<gene>
    <name evidence="5" type="ORF">FYJ73_07290</name>
</gene>
<dbReference type="InterPro" id="IPR037682">
    <property type="entry name" value="TonB_C"/>
</dbReference>
<feature type="domain" description="Peptidase M56" evidence="4">
    <location>
        <begin position="146"/>
        <end position="254"/>
    </location>
</feature>
<dbReference type="Gene3D" id="2.170.130.10">
    <property type="entry name" value="TonB-dependent receptor, plug domain"/>
    <property type="match status" value="1"/>
</dbReference>
<name>A0A7K0KF38_9BACT</name>
<comment type="caution">
    <text evidence="5">The sequence shown here is derived from an EMBL/GenBank/DDBJ whole genome shotgun (WGS) entry which is preliminary data.</text>
</comment>
<sequence length="537" mass="59184">MMDFLYYNLRVAVLIAVFYMFYRLLLSRDSFHQLNRLVLLGTALASFVLPLCVITIHHTEVLSSLPTVETAVVGGGGASVVPSTPWWHITLPIVYWSGVFFTLLYTILSISKVCILIGRCEKHRQADGSVIAVADGEVSPFSWMHFIVVPRSDYAHPDSAILMHEREHIRRHHSWDVLLVDVLSSFQWFNPAIWMLRSDLRAIHEYEADAAVLSSGVEARQYQYLLVRKAMAAAGYSVVNGFNHSTLKQRITMMNTHKQNRYSWLKAMYVLPIVAVSLCATAKTVTDYKVADSTAPSVSQPAAVQRSASTNVPVASVEDIVEQEVAQKDSTKLKDLLVVVDGKEIPYSSLEGLDPSSISAISVYKDKAHTAQYGKKGVNGVIVVTTKKAASVEGEERSGFEVVEEMPRFNGGPTAMMQYLSQNVHYPLVAQECHVQGRVIVSFIVKSDGSIADPKVVNNGTKSVAVETNPASGEKKETAVDVAENQKKEAEAKEALAQEALRVVSSMPAWTPGKQKGKPVNVKYTIPISFRLTSPSK</sequence>